<name>A0A3A3ZZP9_9ACTN</name>
<dbReference type="AlphaFoldDB" id="A0A3A3ZZP9"/>
<dbReference type="EMBL" id="QZEY01000028">
    <property type="protein sequence ID" value="RJL20847.1"/>
    <property type="molecule type" value="Genomic_DNA"/>
</dbReference>
<reference evidence="2 3" key="1">
    <citation type="submission" date="2018-09" db="EMBL/GenBank/DDBJ databases">
        <title>YIM 75507 draft genome.</title>
        <authorList>
            <person name="Tang S."/>
            <person name="Feng Y."/>
        </authorList>
    </citation>
    <scope>NUCLEOTIDE SEQUENCE [LARGE SCALE GENOMIC DNA]</scope>
    <source>
        <strain evidence="2 3">YIM 75507</strain>
    </source>
</reference>
<evidence type="ECO:0000313" key="3">
    <source>
        <dbReference type="Proteomes" id="UP000265768"/>
    </source>
</evidence>
<dbReference type="Proteomes" id="UP000265768">
    <property type="component" value="Unassembled WGS sequence"/>
</dbReference>
<evidence type="ECO:0000256" key="1">
    <source>
        <dbReference type="SAM" id="Phobius"/>
    </source>
</evidence>
<sequence>MPRTSPGGEIPDSRVASVLRFLTEITAWVAAPWALAPYSPWLAALSVVVLIALPTIFATPGDKAHVIVPVPGPVTIALVILHQAVAAAASWAAWPPVAATAATAVALATTCTELPRWRALLKAPSARTPS</sequence>
<proteinExistence type="predicted"/>
<keyword evidence="3" id="KW-1185">Reference proteome</keyword>
<keyword evidence="1" id="KW-0472">Membrane</keyword>
<dbReference type="RefSeq" id="WP_119931612.1">
    <property type="nucleotide sequence ID" value="NZ_QZEY01000028.1"/>
</dbReference>
<comment type="caution">
    <text evidence="2">The sequence shown here is derived from an EMBL/GenBank/DDBJ whole genome shotgun (WGS) entry which is preliminary data.</text>
</comment>
<organism evidence="2 3">
    <name type="scientific">Bailinhaonella thermotolerans</name>
    <dbReference type="NCBI Taxonomy" id="1070861"/>
    <lineage>
        <taxon>Bacteria</taxon>
        <taxon>Bacillati</taxon>
        <taxon>Actinomycetota</taxon>
        <taxon>Actinomycetes</taxon>
        <taxon>Streptosporangiales</taxon>
        <taxon>Streptosporangiaceae</taxon>
        <taxon>Bailinhaonella</taxon>
    </lineage>
</organism>
<keyword evidence="1" id="KW-0812">Transmembrane</keyword>
<dbReference type="OrthoDB" id="6387906at2"/>
<keyword evidence="1" id="KW-1133">Transmembrane helix</keyword>
<gene>
    <name evidence="2" type="ORF">D5H75_38740</name>
</gene>
<evidence type="ECO:0000313" key="2">
    <source>
        <dbReference type="EMBL" id="RJL20847.1"/>
    </source>
</evidence>
<feature type="transmembrane region" description="Helical" evidence="1">
    <location>
        <begin position="66"/>
        <end position="85"/>
    </location>
</feature>
<feature type="transmembrane region" description="Helical" evidence="1">
    <location>
        <begin position="38"/>
        <end position="59"/>
    </location>
</feature>
<protein>
    <submittedName>
        <fullName evidence="2">Uncharacterized protein</fullName>
    </submittedName>
</protein>
<accession>A0A3A3ZZP9</accession>
<feature type="transmembrane region" description="Helical" evidence="1">
    <location>
        <begin position="91"/>
        <end position="112"/>
    </location>
</feature>